<dbReference type="GO" id="GO:0009279">
    <property type="term" value="C:cell outer membrane"/>
    <property type="evidence" value="ECO:0007669"/>
    <property type="project" value="UniProtKB-SubCell"/>
</dbReference>
<evidence type="ECO:0000256" key="6">
    <source>
        <dbReference type="ARBA" id="ARBA00023136"/>
    </source>
</evidence>
<name>A0A1F4U7J5_UNCSA</name>
<dbReference type="GO" id="GO:1990281">
    <property type="term" value="C:efflux pump complex"/>
    <property type="evidence" value="ECO:0007669"/>
    <property type="project" value="TreeGrafter"/>
</dbReference>
<proteinExistence type="inferred from homology"/>
<evidence type="ECO:0000313" key="9">
    <source>
        <dbReference type="EMBL" id="OGC40859.1"/>
    </source>
</evidence>
<keyword evidence="5" id="KW-0812">Transmembrane</keyword>
<gene>
    <name evidence="9" type="ORF">A2438_01015</name>
</gene>
<keyword evidence="7" id="KW-0998">Cell outer membrane</keyword>
<dbReference type="Pfam" id="PF02321">
    <property type="entry name" value="OEP"/>
    <property type="match status" value="2"/>
</dbReference>
<comment type="similarity">
    <text evidence="2">Belongs to the outer membrane factor (OMF) (TC 1.B.17) family.</text>
</comment>
<evidence type="ECO:0000256" key="7">
    <source>
        <dbReference type="ARBA" id="ARBA00023237"/>
    </source>
</evidence>
<protein>
    <recommendedName>
        <fullName evidence="11">Transporter</fullName>
    </recommendedName>
</protein>
<keyword evidence="6" id="KW-0472">Membrane</keyword>
<keyword evidence="4" id="KW-1134">Transmembrane beta strand</keyword>
<evidence type="ECO:0000256" key="2">
    <source>
        <dbReference type="ARBA" id="ARBA00007613"/>
    </source>
</evidence>
<evidence type="ECO:0000313" key="10">
    <source>
        <dbReference type="Proteomes" id="UP000179242"/>
    </source>
</evidence>
<feature type="signal peptide" evidence="8">
    <location>
        <begin position="1"/>
        <end position="20"/>
    </location>
</feature>
<evidence type="ECO:0000256" key="8">
    <source>
        <dbReference type="SAM" id="SignalP"/>
    </source>
</evidence>
<sequence>MKKCLVFLIVLMTFLSRAEAIDLKESIGVAIKTNPTVIAAEKKAAAAGARFNQAVSAFFPTVDVSGNYNKSHASPTTVQINNQNVTIGTNDTATVTGVNAGLTQPLFVAALFPGYGIAQKGSDSAKEEYRQTIVDTYFNVTRTYFGVLLSQKMKELMSESLAMAASHRKQVQSMLNAGMSTKADFLRSKVREANASVDLIKSKYDIELSKDAFNNALGYDQTRPVELKDEGFSGIVKNLPEYDVLLKTAYANRPDWKIYLLANGISEEQLRLSQSEYLPSVVLNASSGSQLTKYPSFQSDVNSWKVAGSGSWTLFDSLGRENRVREASENLASQKASTDQVKNNIAMQVHDAFLNLKSALDTIGATKQAVDSAKESYNVATARYNAGMGTNTDVLDSQVDLTEAETNYLRALFDVEIAKAKINQAVGKAVL</sequence>
<dbReference type="GO" id="GO:0015288">
    <property type="term" value="F:porin activity"/>
    <property type="evidence" value="ECO:0007669"/>
    <property type="project" value="TreeGrafter"/>
</dbReference>
<dbReference type="InterPro" id="IPR051906">
    <property type="entry name" value="TolC-like"/>
</dbReference>
<dbReference type="PANTHER" id="PTHR30026">
    <property type="entry name" value="OUTER MEMBRANE PROTEIN TOLC"/>
    <property type="match status" value="1"/>
</dbReference>
<dbReference type="EMBL" id="MEUJ01000002">
    <property type="protein sequence ID" value="OGC40859.1"/>
    <property type="molecule type" value="Genomic_DNA"/>
</dbReference>
<evidence type="ECO:0000256" key="3">
    <source>
        <dbReference type="ARBA" id="ARBA00022448"/>
    </source>
</evidence>
<keyword evidence="3" id="KW-0813">Transport</keyword>
<dbReference type="PANTHER" id="PTHR30026:SF20">
    <property type="entry name" value="OUTER MEMBRANE PROTEIN TOLC"/>
    <property type="match status" value="1"/>
</dbReference>
<organism evidence="9 10">
    <name type="scientific">candidate division WOR-1 bacterium RIFOXYC2_FULL_46_14</name>
    <dbReference type="NCBI Taxonomy" id="1802587"/>
    <lineage>
        <taxon>Bacteria</taxon>
        <taxon>Bacillati</taxon>
        <taxon>Saganbacteria</taxon>
    </lineage>
</organism>
<comment type="subcellular location">
    <subcellularLocation>
        <location evidence="1">Cell outer membrane</location>
    </subcellularLocation>
</comment>
<comment type="caution">
    <text evidence="9">The sequence shown here is derived from an EMBL/GenBank/DDBJ whole genome shotgun (WGS) entry which is preliminary data.</text>
</comment>
<reference evidence="9 10" key="1">
    <citation type="journal article" date="2016" name="Nat. Commun.">
        <title>Thousands of microbial genomes shed light on interconnected biogeochemical processes in an aquifer system.</title>
        <authorList>
            <person name="Anantharaman K."/>
            <person name="Brown C.T."/>
            <person name="Hug L.A."/>
            <person name="Sharon I."/>
            <person name="Castelle C.J."/>
            <person name="Probst A.J."/>
            <person name="Thomas B.C."/>
            <person name="Singh A."/>
            <person name="Wilkins M.J."/>
            <person name="Karaoz U."/>
            <person name="Brodie E.L."/>
            <person name="Williams K.H."/>
            <person name="Hubbard S.S."/>
            <person name="Banfield J.F."/>
        </authorList>
    </citation>
    <scope>NUCLEOTIDE SEQUENCE [LARGE SCALE GENOMIC DNA]</scope>
</reference>
<dbReference type="Proteomes" id="UP000179242">
    <property type="component" value="Unassembled WGS sequence"/>
</dbReference>
<evidence type="ECO:0000256" key="4">
    <source>
        <dbReference type="ARBA" id="ARBA00022452"/>
    </source>
</evidence>
<evidence type="ECO:0000256" key="5">
    <source>
        <dbReference type="ARBA" id="ARBA00022692"/>
    </source>
</evidence>
<evidence type="ECO:0008006" key="11">
    <source>
        <dbReference type="Google" id="ProtNLM"/>
    </source>
</evidence>
<accession>A0A1F4U7J5</accession>
<feature type="chain" id="PRO_5009514790" description="Transporter" evidence="8">
    <location>
        <begin position="21"/>
        <end position="431"/>
    </location>
</feature>
<dbReference type="SUPFAM" id="SSF56954">
    <property type="entry name" value="Outer membrane efflux proteins (OEP)"/>
    <property type="match status" value="1"/>
</dbReference>
<evidence type="ECO:0000256" key="1">
    <source>
        <dbReference type="ARBA" id="ARBA00004442"/>
    </source>
</evidence>
<dbReference type="InterPro" id="IPR003423">
    <property type="entry name" value="OMP_efflux"/>
</dbReference>
<dbReference type="AlphaFoldDB" id="A0A1F4U7J5"/>
<dbReference type="GO" id="GO:0015562">
    <property type="term" value="F:efflux transmembrane transporter activity"/>
    <property type="evidence" value="ECO:0007669"/>
    <property type="project" value="InterPro"/>
</dbReference>
<dbReference type="Gene3D" id="1.20.1600.10">
    <property type="entry name" value="Outer membrane efflux proteins (OEP)"/>
    <property type="match status" value="1"/>
</dbReference>
<keyword evidence="8" id="KW-0732">Signal</keyword>